<dbReference type="AlphaFoldDB" id="A0A382B4H3"/>
<accession>A0A382B4H3</accession>
<feature type="non-terminal residue" evidence="1">
    <location>
        <position position="48"/>
    </location>
</feature>
<gene>
    <name evidence="1" type="ORF">METZ01_LOCUS161443</name>
</gene>
<organism evidence="1">
    <name type="scientific">marine metagenome</name>
    <dbReference type="NCBI Taxonomy" id="408172"/>
    <lineage>
        <taxon>unclassified sequences</taxon>
        <taxon>metagenomes</taxon>
        <taxon>ecological metagenomes</taxon>
    </lineage>
</organism>
<proteinExistence type="predicted"/>
<sequence>MSRGIVVLDFGGQYAHLIANRVRRLNVWAQILSPDADVSLLQDAAGVI</sequence>
<evidence type="ECO:0008006" key="2">
    <source>
        <dbReference type="Google" id="ProtNLM"/>
    </source>
</evidence>
<evidence type="ECO:0000313" key="1">
    <source>
        <dbReference type="EMBL" id="SVB08589.1"/>
    </source>
</evidence>
<dbReference type="EMBL" id="UINC01028134">
    <property type="protein sequence ID" value="SVB08589.1"/>
    <property type="molecule type" value="Genomic_DNA"/>
</dbReference>
<protein>
    <recommendedName>
        <fullName evidence="2">Glutamine amidotransferase domain-containing protein</fullName>
    </recommendedName>
</protein>
<name>A0A382B4H3_9ZZZZ</name>
<reference evidence="1" key="1">
    <citation type="submission" date="2018-05" db="EMBL/GenBank/DDBJ databases">
        <authorList>
            <person name="Lanie J.A."/>
            <person name="Ng W.-L."/>
            <person name="Kazmierczak K.M."/>
            <person name="Andrzejewski T.M."/>
            <person name="Davidsen T.M."/>
            <person name="Wayne K.J."/>
            <person name="Tettelin H."/>
            <person name="Glass J.I."/>
            <person name="Rusch D."/>
            <person name="Podicherti R."/>
            <person name="Tsui H.-C.T."/>
            <person name="Winkler M.E."/>
        </authorList>
    </citation>
    <scope>NUCLEOTIDE SEQUENCE</scope>
</reference>